<gene>
    <name evidence="11" type="primary">OST3</name>
    <name evidence="11" type="ORF">Daus18300_002180</name>
</gene>
<dbReference type="GO" id="GO:0016740">
    <property type="term" value="F:transferase activity"/>
    <property type="evidence" value="ECO:0007669"/>
    <property type="project" value="UniProtKB-KW"/>
</dbReference>
<keyword evidence="8 9" id="KW-0472">Membrane</keyword>
<evidence type="ECO:0000256" key="5">
    <source>
        <dbReference type="ARBA" id="ARBA00022729"/>
    </source>
</evidence>
<feature type="chain" id="PRO_5046622014" evidence="10">
    <location>
        <begin position="22"/>
        <end position="332"/>
    </location>
</feature>
<evidence type="ECO:0000256" key="10">
    <source>
        <dbReference type="SAM" id="SignalP"/>
    </source>
</evidence>
<dbReference type="Pfam" id="PF04756">
    <property type="entry name" value="OST3_OST6"/>
    <property type="match status" value="1"/>
</dbReference>
<feature type="signal peptide" evidence="10">
    <location>
        <begin position="1"/>
        <end position="21"/>
    </location>
</feature>
<evidence type="ECO:0000256" key="8">
    <source>
        <dbReference type="ARBA" id="ARBA00023136"/>
    </source>
</evidence>
<organism evidence="11 12">
    <name type="scientific">Diaporthe australafricana</name>
    <dbReference type="NCBI Taxonomy" id="127596"/>
    <lineage>
        <taxon>Eukaryota</taxon>
        <taxon>Fungi</taxon>
        <taxon>Dikarya</taxon>
        <taxon>Ascomycota</taxon>
        <taxon>Pezizomycotina</taxon>
        <taxon>Sordariomycetes</taxon>
        <taxon>Sordariomycetidae</taxon>
        <taxon>Diaporthales</taxon>
        <taxon>Diaporthaceae</taxon>
        <taxon>Diaporthe</taxon>
    </lineage>
</organism>
<name>A0ABR3XRU7_9PEZI</name>
<reference evidence="11 12" key="1">
    <citation type="journal article" date="2024" name="IMA Fungus">
        <title>IMA Genome - F19 : A genome assembly and annotation guide to empower mycologists, including annotated draft genome sequences of Ceratocystis pirilliformis, Diaporthe australafricana, Fusarium ophioides, Paecilomyces lecythidis, and Sporothrix stenoceras.</title>
        <authorList>
            <person name="Aylward J."/>
            <person name="Wilson A.M."/>
            <person name="Visagie C.M."/>
            <person name="Spraker J."/>
            <person name="Barnes I."/>
            <person name="Buitendag C."/>
            <person name="Ceriani C."/>
            <person name="Del Mar Angel L."/>
            <person name="du Plessis D."/>
            <person name="Fuchs T."/>
            <person name="Gasser K."/>
            <person name="Kramer D."/>
            <person name="Li W."/>
            <person name="Munsamy K."/>
            <person name="Piso A."/>
            <person name="Price J.L."/>
            <person name="Sonnekus B."/>
            <person name="Thomas C."/>
            <person name="van der Nest A."/>
            <person name="van Dijk A."/>
            <person name="van Heerden A."/>
            <person name="van Vuuren N."/>
            <person name="Yilmaz N."/>
            <person name="Duong T.A."/>
            <person name="van der Merwe N.A."/>
            <person name="Wingfield M.J."/>
            <person name="Wingfield B.D."/>
        </authorList>
    </citation>
    <scope>NUCLEOTIDE SEQUENCE [LARGE SCALE GENOMIC DNA]</scope>
    <source>
        <strain evidence="11 12">CMW 18300</strain>
    </source>
</reference>
<feature type="transmembrane region" description="Helical" evidence="9">
    <location>
        <begin position="182"/>
        <end position="203"/>
    </location>
</feature>
<comment type="subcellular location">
    <subcellularLocation>
        <location evidence="2">Endoplasmic reticulum membrane</location>
        <topology evidence="2">Multi-pass membrane protein</topology>
    </subcellularLocation>
</comment>
<protein>
    <submittedName>
        <fullName evidence="11">Oligosaccharyl transferase subunit ost3/OST6</fullName>
    </submittedName>
</protein>
<comment type="similarity">
    <text evidence="3">Belongs to the OST3/OST6 family.</text>
</comment>
<evidence type="ECO:0000256" key="9">
    <source>
        <dbReference type="SAM" id="Phobius"/>
    </source>
</evidence>
<dbReference type="InterPro" id="IPR021149">
    <property type="entry name" value="OligosaccharylTrfase_OST3/OST6"/>
</dbReference>
<evidence type="ECO:0000313" key="11">
    <source>
        <dbReference type="EMBL" id="KAL1878262.1"/>
    </source>
</evidence>
<keyword evidence="11" id="KW-0808">Transferase</keyword>
<keyword evidence="6" id="KW-0256">Endoplasmic reticulum</keyword>
<dbReference type="Proteomes" id="UP001583177">
    <property type="component" value="Unassembled WGS sequence"/>
</dbReference>
<evidence type="ECO:0000256" key="7">
    <source>
        <dbReference type="ARBA" id="ARBA00022989"/>
    </source>
</evidence>
<feature type="transmembrane region" description="Helical" evidence="9">
    <location>
        <begin position="299"/>
        <end position="319"/>
    </location>
</feature>
<keyword evidence="4 9" id="KW-0812">Transmembrane</keyword>
<evidence type="ECO:0000256" key="1">
    <source>
        <dbReference type="ARBA" id="ARBA00002791"/>
    </source>
</evidence>
<evidence type="ECO:0000256" key="4">
    <source>
        <dbReference type="ARBA" id="ARBA00022692"/>
    </source>
</evidence>
<keyword evidence="7 9" id="KW-1133">Transmembrane helix</keyword>
<sequence length="332" mass="36355">MRWSSFLVPFSLLGAGVGVLAAKSDPADTFQKFHQKALSSNPIKLDDASYKKVTGLPRDYTVAVLLTALDARYACQMCRDFDPEWKLLSKSWIKGDKAGASKTLFTVLDFNDGRDTFMSLGLQTAPVLLLFQPSTGEFAVANTDPVRFDFTSGAPSAESVRNWVARHLPGRPVPEVNRPTNWFAIILALVTVAGIGTTIVTLWPYIGPIIQHRRLWQFISLMVILGCTCGTMFNVIRNVPYAGHDGKGHVSFFAGGFQSQFQLESQIIGALYGALAFCAIGLADKAPRIGGIKTQQTMVIVYAGVMLVLYSFLLSIFRVKNGGYPFSLPPFL</sequence>
<evidence type="ECO:0000256" key="3">
    <source>
        <dbReference type="ARBA" id="ARBA00009561"/>
    </source>
</evidence>
<dbReference type="PANTHER" id="PTHR12692:SF0">
    <property type="entry name" value="GH11935P"/>
    <property type="match status" value="1"/>
</dbReference>
<dbReference type="PANTHER" id="PTHR12692">
    <property type="entry name" value="DOLICHYL-DIPHOSPHOOLIGOSACCHARIDE--PROTEIN GLYCOSYLTRANSFERASE-RELATED"/>
    <property type="match status" value="1"/>
</dbReference>
<comment type="caution">
    <text evidence="11">The sequence shown here is derived from an EMBL/GenBank/DDBJ whole genome shotgun (WGS) entry which is preliminary data.</text>
</comment>
<proteinExistence type="inferred from homology"/>
<keyword evidence="5 10" id="KW-0732">Signal</keyword>
<keyword evidence="12" id="KW-1185">Reference proteome</keyword>
<evidence type="ECO:0000256" key="6">
    <source>
        <dbReference type="ARBA" id="ARBA00022824"/>
    </source>
</evidence>
<accession>A0ABR3XRU7</accession>
<dbReference type="EMBL" id="JAWRVE010000012">
    <property type="protein sequence ID" value="KAL1878262.1"/>
    <property type="molecule type" value="Genomic_DNA"/>
</dbReference>
<comment type="function">
    <text evidence="1">Subunit of the oligosaccharyl transferase (OST) complex that catalyzes the initial transfer of a defined glycan (Glc(3)Man(9)GlcNAc(2) in eukaryotes) from the lipid carrier dolichol-pyrophosphate to an asparagine residue within an Asn-X-Ser/Thr consensus motif in nascent polypeptide chains, the first step in protein N-glycosylation. N-glycosylation occurs cotranslationally and the complex associates with the Sec61 complex at the channel-forming translocon complex that mediates protein translocation across the endoplasmic reticulum (ER). All subunits are required for a maximal enzyme activity.</text>
</comment>
<feature type="transmembrane region" description="Helical" evidence="9">
    <location>
        <begin position="267"/>
        <end position="287"/>
    </location>
</feature>
<dbReference type="Gene3D" id="3.40.30.10">
    <property type="entry name" value="Glutaredoxin"/>
    <property type="match status" value="1"/>
</dbReference>
<feature type="transmembrane region" description="Helical" evidence="9">
    <location>
        <begin position="215"/>
        <end position="236"/>
    </location>
</feature>
<evidence type="ECO:0000256" key="2">
    <source>
        <dbReference type="ARBA" id="ARBA00004477"/>
    </source>
</evidence>
<evidence type="ECO:0000313" key="12">
    <source>
        <dbReference type="Proteomes" id="UP001583177"/>
    </source>
</evidence>